<sequence>MNHVTQVSIEERTVAGRAEAPEPVKSLPTPGAVVVALGVRVGLEVR</sequence>
<keyword evidence="3" id="KW-1185">Reference proteome</keyword>
<feature type="compositionally biased region" description="Basic and acidic residues" evidence="1">
    <location>
        <begin position="9"/>
        <end position="22"/>
    </location>
</feature>
<organism evidence="2 3">
    <name type="scientific">Microbispora bryophytorum</name>
    <dbReference type="NCBI Taxonomy" id="1460882"/>
    <lineage>
        <taxon>Bacteria</taxon>
        <taxon>Bacillati</taxon>
        <taxon>Actinomycetota</taxon>
        <taxon>Actinomycetes</taxon>
        <taxon>Streptosporangiales</taxon>
        <taxon>Streptosporangiaceae</taxon>
        <taxon>Microbispora</taxon>
    </lineage>
</organism>
<evidence type="ECO:0000313" key="2">
    <source>
        <dbReference type="EMBL" id="GGO07844.1"/>
    </source>
</evidence>
<comment type="caution">
    <text evidence="2">The sequence shown here is derived from an EMBL/GenBank/DDBJ whole genome shotgun (WGS) entry which is preliminary data.</text>
</comment>
<dbReference type="Proteomes" id="UP000653480">
    <property type="component" value="Unassembled WGS sequence"/>
</dbReference>
<evidence type="ECO:0000256" key="1">
    <source>
        <dbReference type="SAM" id="MobiDB-lite"/>
    </source>
</evidence>
<reference evidence="2" key="1">
    <citation type="journal article" date="2014" name="Int. J. Syst. Evol. Microbiol.">
        <title>Complete genome sequence of Corynebacterium casei LMG S-19264T (=DSM 44701T), isolated from a smear-ripened cheese.</title>
        <authorList>
            <consortium name="US DOE Joint Genome Institute (JGI-PGF)"/>
            <person name="Walter F."/>
            <person name="Albersmeier A."/>
            <person name="Kalinowski J."/>
            <person name="Ruckert C."/>
        </authorList>
    </citation>
    <scope>NUCLEOTIDE SEQUENCE</scope>
    <source>
        <strain evidence="2">CGMCC 4.7138</strain>
    </source>
</reference>
<dbReference type="RefSeq" id="WP_167748218.1">
    <property type="nucleotide sequence ID" value="NZ_BMMN01000003.1"/>
</dbReference>
<gene>
    <name evidence="2" type="ORF">GCM10011574_21720</name>
</gene>
<evidence type="ECO:0000313" key="3">
    <source>
        <dbReference type="Proteomes" id="UP000653480"/>
    </source>
</evidence>
<accession>A0A8H9LCW0</accession>
<name>A0A8H9LCW0_9ACTN</name>
<dbReference type="EMBL" id="BMMN01000003">
    <property type="protein sequence ID" value="GGO07844.1"/>
    <property type="molecule type" value="Genomic_DNA"/>
</dbReference>
<protein>
    <submittedName>
        <fullName evidence="2">Uncharacterized protein</fullName>
    </submittedName>
</protein>
<dbReference type="AlphaFoldDB" id="A0A8H9LCW0"/>
<proteinExistence type="predicted"/>
<feature type="region of interest" description="Disordered" evidence="1">
    <location>
        <begin position="1"/>
        <end position="23"/>
    </location>
</feature>
<reference evidence="2" key="2">
    <citation type="submission" date="2020-09" db="EMBL/GenBank/DDBJ databases">
        <authorList>
            <person name="Sun Q."/>
            <person name="Zhou Y."/>
        </authorList>
    </citation>
    <scope>NUCLEOTIDE SEQUENCE</scope>
    <source>
        <strain evidence="2">CGMCC 4.7138</strain>
    </source>
</reference>